<feature type="compositionally biased region" description="Polar residues" evidence="1">
    <location>
        <begin position="357"/>
        <end position="371"/>
    </location>
</feature>
<feature type="compositionally biased region" description="Polar residues" evidence="1">
    <location>
        <begin position="528"/>
        <end position="540"/>
    </location>
</feature>
<feature type="compositionally biased region" description="Low complexity" evidence="1">
    <location>
        <begin position="852"/>
        <end position="868"/>
    </location>
</feature>
<evidence type="ECO:0000313" key="3">
    <source>
        <dbReference type="Proteomes" id="UP000267251"/>
    </source>
</evidence>
<feature type="region of interest" description="Disordered" evidence="1">
    <location>
        <begin position="1"/>
        <end position="218"/>
    </location>
</feature>
<dbReference type="AlphaFoldDB" id="A0A4P9Y0Y3"/>
<dbReference type="Proteomes" id="UP000267251">
    <property type="component" value="Unassembled WGS sequence"/>
</dbReference>
<feature type="compositionally biased region" description="Pro residues" evidence="1">
    <location>
        <begin position="437"/>
        <end position="456"/>
    </location>
</feature>
<dbReference type="EMBL" id="KZ988344">
    <property type="protein sequence ID" value="RKP12405.1"/>
    <property type="molecule type" value="Genomic_DNA"/>
</dbReference>
<feature type="compositionally biased region" description="Low complexity" evidence="1">
    <location>
        <begin position="978"/>
        <end position="987"/>
    </location>
</feature>
<feature type="compositionally biased region" description="Basic and acidic residues" evidence="1">
    <location>
        <begin position="717"/>
        <end position="760"/>
    </location>
</feature>
<feature type="compositionally biased region" description="Basic and acidic residues" evidence="1">
    <location>
        <begin position="101"/>
        <end position="114"/>
    </location>
</feature>
<accession>A0A4P9Y0Y3</accession>
<feature type="compositionally biased region" description="Polar residues" evidence="1">
    <location>
        <begin position="294"/>
        <end position="312"/>
    </location>
</feature>
<sequence length="999" mass="110017">MDRLKSIGRSSRKTTTKSTPPTSPSTKHSMSKEQALSTSRTRSLKSLSSNNSSRSQGSISSKERSETQSLSSKKEKSGSFFSRFFRKSPSKANRSNSQRELPSRNHDHSQDHSKQGTSHSLRSSRPFIHDHSKEDVVHSSKSSRSSTQNQASQRTSTQMNHGHNLHIPDDTSSSSHGSSHSSSFSHPARSSSFSHSSHSSLDTSGDHSDHSSPRAISSSAKLQSYDLHVGSIDTLLRSGKLSMIDQLKLSSIRKSLIVSPEGYVDVPHMTKDQTSFVHQLSERIRAQAEKNQAKRSSSLSTMYLGSGTTSHQDPPHAQEAPTPASSSQHPTATPHPSTTKAAPYASPTLEVTKKPSGLNQKDVSRSLSTIHSGDRVVNGVVTSSSTSGDASKKDTVNAPYSYPHPGRIITQGINPIDDSRKKNDASSHTHTGVVPLLTPPSTPPPHSSHYYPPPPTYMSKDSPITQTTSGGDQVAVDQLIDDKNKEKFTHSQVTQSQTHQSPVDQVQAHQSPVHQTQANRGQVHHSPIDQTQANKDQAQAHQIPVHQVQAHQSQVHRTQVNKDQTHQAQANKDQTHQSPIDQTQVNKDQTHQAQANKDQTHQSPIDQTQVSKDRTHQAQANKDQAQAHQNQVHQAQTNKDLAHQSPANQIQPNKHNEGGNRSKVSQKLLDVIEKEIPSDMPANERLAMKKGFIEALDSPEADDQEYEHSSSSYAYAEEQRRLHLQQEEERRRRHEYNRDSQYESQHDESGYPIRHDDRRRYQGNRNQEGIMDNLNRICRNMPSMGNQYANTDSRYRDDDGYFSDDADQYVDNNYQTGGFGRCASLVGSVYSFFQSSKNAASSYIDQAASAFKSKNSKSTSDSSSSSPSEEGGAVTEGGDTTKASSLDDADHFPVNEFGTDNHGDAFDQEQETSWDEGGRDDHSASSFSSSREGGPQRMGDTSPSSFSEPAPSGLKRHLIHDHGSDYPKRSTPNDPHSKSASSTSGSSEADLRHIQFQPV</sequence>
<feature type="compositionally biased region" description="Low complexity" evidence="1">
    <location>
        <begin position="170"/>
        <end position="203"/>
    </location>
</feature>
<feature type="compositionally biased region" description="Basic and acidic residues" evidence="1">
    <location>
        <begin position="127"/>
        <end position="138"/>
    </location>
</feature>
<feature type="region of interest" description="Disordered" evidence="1">
    <location>
        <begin position="288"/>
        <end position="470"/>
    </location>
</feature>
<feature type="region of interest" description="Disordered" evidence="1">
    <location>
        <begin position="487"/>
        <end position="636"/>
    </location>
</feature>
<keyword evidence="3" id="KW-1185">Reference proteome</keyword>
<feature type="compositionally biased region" description="Basic and acidic residues" evidence="1">
    <location>
        <begin position="888"/>
        <end position="905"/>
    </location>
</feature>
<feature type="compositionally biased region" description="Low complexity" evidence="1">
    <location>
        <begin position="545"/>
        <end position="556"/>
    </location>
</feature>
<evidence type="ECO:0000256" key="1">
    <source>
        <dbReference type="SAM" id="MobiDB-lite"/>
    </source>
</evidence>
<gene>
    <name evidence="2" type="ORF">BJ684DRAFT_21051</name>
</gene>
<feature type="compositionally biased region" description="Polar residues" evidence="1">
    <location>
        <begin position="557"/>
        <end position="610"/>
    </location>
</feature>
<feature type="compositionally biased region" description="Low complexity" evidence="1">
    <location>
        <begin position="139"/>
        <end position="158"/>
    </location>
</feature>
<feature type="region of interest" description="Disordered" evidence="1">
    <location>
        <begin position="699"/>
        <end position="766"/>
    </location>
</feature>
<protein>
    <submittedName>
        <fullName evidence="2">Uncharacterized protein</fullName>
    </submittedName>
</protein>
<feature type="compositionally biased region" description="Low complexity" evidence="1">
    <location>
        <begin position="490"/>
        <end position="501"/>
    </location>
</feature>
<feature type="compositionally biased region" description="Basic and acidic residues" evidence="1">
    <location>
        <begin position="417"/>
        <end position="427"/>
    </location>
</feature>
<feature type="compositionally biased region" description="Low complexity" evidence="1">
    <location>
        <begin position="376"/>
        <end position="388"/>
    </location>
</feature>
<feature type="compositionally biased region" description="Low complexity" evidence="1">
    <location>
        <begin position="16"/>
        <end position="27"/>
    </location>
</feature>
<evidence type="ECO:0000313" key="2">
    <source>
        <dbReference type="EMBL" id="RKP12405.1"/>
    </source>
</evidence>
<feature type="compositionally biased region" description="Low complexity" evidence="1">
    <location>
        <begin position="37"/>
        <end position="60"/>
    </location>
</feature>
<organism evidence="2 3">
    <name type="scientific">Piptocephalis cylindrospora</name>
    <dbReference type="NCBI Taxonomy" id="1907219"/>
    <lineage>
        <taxon>Eukaryota</taxon>
        <taxon>Fungi</taxon>
        <taxon>Fungi incertae sedis</taxon>
        <taxon>Zoopagomycota</taxon>
        <taxon>Zoopagomycotina</taxon>
        <taxon>Zoopagomycetes</taxon>
        <taxon>Zoopagales</taxon>
        <taxon>Piptocephalidaceae</taxon>
        <taxon>Piptocephalis</taxon>
    </lineage>
</organism>
<proteinExistence type="predicted"/>
<feature type="compositionally biased region" description="Polar residues" evidence="1">
    <location>
        <begin position="323"/>
        <end position="340"/>
    </location>
</feature>
<feature type="compositionally biased region" description="Polar residues" evidence="1">
    <location>
        <begin position="502"/>
        <end position="520"/>
    </location>
</feature>
<name>A0A4P9Y0Y3_9FUNG</name>
<feature type="compositionally biased region" description="Low complexity" evidence="1">
    <location>
        <begin position="624"/>
        <end position="636"/>
    </location>
</feature>
<feature type="region of interest" description="Disordered" evidence="1">
    <location>
        <begin position="852"/>
        <end position="999"/>
    </location>
</feature>
<reference evidence="3" key="1">
    <citation type="journal article" date="2018" name="Nat. Microbiol.">
        <title>Leveraging single-cell genomics to expand the fungal tree of life.</title>
        <authorList>
            <person name="Ahrendt S.R."/>
            <person name="Quandt C.A."/>
            <person name="Ciobanu D."/>
            <person name="Clum A."/>
            <person name="Salamov A."/>
            <person name="Andreopoulos B."/>
            <person name="Cheng J.F."/>
            <person name="Woyke T."/>
            <person name="Pelin A."/>
            <person name="Henrissat B."/>
            <person name="Reynolds N.K."/>
            <person name="Benny G.L."/>
            <person name="Smith M.E."/>
            <person name="James T.Y."/>
            <person name="Grigoriev I.V."/>
        </authorList>
    </citation>
    <scope>NUCLEOTIDE SEQUENCE [LARGE SCALE GENOMIC DNA]</scope>
</reference>
<feature type="compositionally biased region" description="Basic and acidic residues" evidence="1">
    <location>
        <begin position="61"/>
        <end position="77"/>
    </location>
</feature>